<name>A0A5J4PED8_9ZZZZ</name>
<keyword evidence="2" id="KW-0378">Hydrolase</keyword>
<evidence type="ECO:0000256" key="1">
    <source>
        <dbReference type="SAM" id="Phobius"/>
    </source>
</evidence>
<dbReference type="EMBL" id="SNRY01009573">
    <property type="protein sequence ID" value="KAA6306873.1"/>
    <property type="molecule type" value="Genomic_DNA"/>
</dbReference>
<comment type="caution">
    <text evidence="2">The sequence shown here is derived from an EMBL/GenBank/DDBJ whole genome shotgun (WGS) entry which is preliminary data.</text>
</comment>
<feature type="transmembrane region" description="Helical" evidence="1">
    <location>
        <begin position="29"/>
        <end position="50"/>
    </location>
</feature>
<feature type="non-terminal residue" evidence="2">
    <location>
        <position position="51"/>
    </location>
</feature>
<keyword evidence="1" id="KW-0472">Membrane</keyword>
<protein>
    <submittedName>
        <fullName evidence="2">3' 5'-cyclic adenosine monophosphate phosphodiesterase CpdA</fullName>
        <ecNumber evidence="2">3.1.4.53</ecNumber>
    </submittedName>
</protein>
<dbReference type="EC" id="3.1.4.53" evidence="2"/>
<keyword evidence="1" id="KW-1133">Transmembrane helix</keyword>
<gene>
    <name evidence="2" type="ORF">EZS27_041462</name>
</gene>
<accession>A0A5J4PED8</accession>
<dbReference type="GO" id="GO:0004115">
    <property type="term" value="F:3',5'-cyclic-AMP phosphodiesterase activity"/>
    <property type="evidence" value="ECO:0007669"/>
    <property type="project" value="UniProtKB-EC"/>
</dbReference>
<reference evidence="2" key="1">
    <citation type="submission" date="2019-03" db="EMBL/GenBank/DDBJ databases">
        <title>Single cell metagenomics reveals metabolic interactions within the superorganism composed of flagellate Streblomastix strix and complex community of Bacteroidetes bacteria on its surface.</title>
        <authorList>
            <person name="Treitli S.C."/>
            <person name="Kolisko M."/>
            <person name="Husnik F."/>
            <person name="Keeling P."/>
            <person name="Hampl V."/>
        </authorList>
    </citation>
    <scope>NUCLEOTIDE SEQUENCE</scope>
    <source>
        <strain evidence="2">STM</strain>
    </source>
</reference>
<proteinExistence type="predicted"/>
<sequence>MIKLFPIISVLLLILGANFYVFYKLWVMLPAGIIGKVSLVTLGVAMLFSLV</sequence>
<evidence type="ECO:0000313" key="2">
    <source>
        <dbReference type="EMBL" id="KAA6306873.1"/>
    </source>
</evidence>
<keyword evidence="1" id="KW-0812">Transmembrane</keyword>
<dbReference type="AlphaFoldDB" id="A0A5J4PED8"/>
<organism evidence="2">
    <name type="scientific">termite gut metagenome</name>
    <dbReference type="NCBI Taxonomy" id="433724"/>
    <lineage>
        <taxon>unclassified sequences</taxon>
        <taxon>metagenomes</taxon>
        <taxon>organismal metagenomes</taxon>
    </lineage>
</organism>